<gene>
    <name evidence="1" type="ORF">FOVG_19811</name>
</gene>
<reference evidence="1" key="1">
    <citation type="submission" date="2011-10" db="EMBL/GenBank/DDBJ databases">
        <title>The Genome Sequence of Fusarium oxysporum HDV247.</title>
        <authorList>
            <consortium name="The Broad Institute Genome Sequencing Platform"/>
            <person name="Ma L.-J."/>
            <person name="Gale L.R."/>
            <person name="Schwartz D.C."/>
            <person name="Zhou S."/>
            <person name="Corby-Kistler H."/>
            <person name="Young S.K."/>
            <person name="Zeng Q."/>
            <person name="Gargeya S."/>
            <person name="Fitzgerald M."/>
            <person name="Haas B."/>
            <person name="Abouelleil A."/>
            <person name="Alvarado L."/>
            <person name="Arachchi H.M."/>
            <person name="Berlin A."/>
            <person name="Brown A."/>
            <person name="Chapman S.B."/>
            <person name="Chen Z."/>
            <person name="Dunbar C."/>
            <person name="Freedman E."/>
            <person name="Gearin G."/>
            <person name="Goldberg J."/>
            <person name="Griggs A."/>
            <person name="Gujja S."/>
            <person name="Heiman D."/>
            <person name="Howarth C."/>
            <person name="Larson L."/>
            <person name="Lui A."/>
            <person name="MacDonald P.J.P."/>
            <person name="Montmayeur A."/>
            <person name="Murphy C."/>
            <person name="Neiman D."/>
            <person name="Pearson M."/>
            <person name="Priest M."/>
            <person name="Roberts A."/>
            <person name="Saif S."/>
            <person name="Shea T."/>
            <person name="Shenoy N."/>
            <person name="Sisk P."/>
            <person name="Stolte C."/>
            <person name="Sykes S."/>
            <person name="Wortman J."/>
            <person name="Nusbaum C."/>
            <person name="Birren B."/>
        </authorList>
    </citation>
    <scope>NUCLEOTIDE SEQUENCE [LARGE SCALE GENOMIC DNA]</scope>
    <source>
        <strain evidence="1">HDV247</strain>
    </source>
</reference>
<dbReference type="AlphaFoldDB" id="W9N7H7"/>
<sequence length="58" mass="6432">MARAMGLVAAQLRRLRISSTILSTAQVTYTDSSSITKGRITRIIIFSTNLFTFSRPNP</sequence>
<name>W9N7H7_FUSOX</name>
<organism evidence="1">
    <name type="scientific">Fusarium oxysporum f. sp. pisi HDV247</name>
    <dbReference type="NCBI Taxonomy" id="1080344"/>
    <lineage>
        <taxon>Eukaryota</taxon>
        <taxon>Fungi</taxon>
        <taxon>Dikarya</taxon>
        <taxon>Ascomycota</taxon>
        <taxon>Pezizomycotina</taxon>
        <taxon>Sordariomycetes</taxon>
        <taxon>Hypocreomycetidae</taxon>
        <taxon>Hypocreales</taxon>
        <taxon>Nectriaceae</taxon>
        <taxon>Fusarium</taxon>
        <taxon>Fusarium oxysporum species complex</taxon>
    </lineage>
</organism>
<evidence type="ECO:0000313" key="1">
    <source>
        <dbReference type="EMBL" id="EXA28594.1"/>
    </source>
</evidence>
<protein>
    <submittedName>
        <fullName evidence="1">Uncharacterized protein</fullName>
    </submittedName>
</protein>
<dbReference type="Proteomes" id="UP000030751">
    <property type="component" value="Unassembled WGS sequence"/>
</dbReference>
<reference evidence="1" key="2">
    <citation type="submission" date="2014-02" db="EMBL/GenBank/DDBJ databases">
        <title>Annotation of the Genome Sequence of Fusarium oxysporum HDV247.</title>
        <authorList>
            <consortium name="The Broad Institute Genomics Platform"/>
            <person name="Ma L.-J."/>
            <person name="Corby-Kistler H."/>
            <person name="Broz K."/>
            <person name="Gale L.R."/>
            <person name="Jonkers W."/>
            <person name="O'Donnell K."/>
            <person name="Ploetz R."/>
            <person name="Steinberg C."/>
            <person name="Schwartz D.C."/>
            <person name="VanEtten H."/>
            <person name="Zhou S."/>
            <person name="Young S.K."/>
            <person name="Zeng Q."/>
            <person name="Gargeya S."/>
            <person name="Fitzgerald M."/>
            <person name="Abouelleil A."/>
            <person name="Alvarado L."/>
            <person name="Chapman S.B."/>
            <person name="Gainer-Dewar J."/>
            <person name="Goldberg J."/>
            <person name="Griggs A."/>
            <person name="Gujja S."/>
            <person name="Hansen M."/>
            <person name="Howarth C."/>
            <person name="Imamovic A."/>
            <person name="Ireland A."/>
            <person name="Larimer J."/>
            <person name="McCowan C."/>
            <person name="Murphy C."/>
            <person name="Pearson M."/>
            <person name="Poon T.W."/>
            <person name="Priest M."/>
            <person name="Roberts A."/>
            <person name="Saif S."/>
            <person name="Shea T."/>
            <person name="Sykes S."/>
            <person name="Wortman J."/>
            <person name="Nusbaum C."/>
            <person name="Birren B."/>
        </authorList>
    </citation>
    <scope>NUCLEOTIDE SEQUENCE</scope>
    <source>
        <strain evidence="1">HDV247</strain>
    </source>
</reference>
<accession>W9N7H7</accession>
<proteinExistence type="predicted"/>
<dbReference type="HOGENOM" id="CLU_2979149_0_0_1"/>
<dbReference type="EMBL" id="KI981327">
    <property type="protein sequence ID" value="EXA28594.1"/>
    <property type="molecule type" value="Genomic_DNA"/>
</dbReference>